<keyword evidence="2" id="KW-0719">Serine esterase</keyword>
<dbReference type="PRINTS" id="PR00878">
    <property type="entry name" value="CHOLNESTRASE"/>
</dbReference>
<accession>A0A8K0ENE1</accession>
<dbReference type="InterPro" id="IPR019826">
    <property type="entry name" value="Carboxylesterase_B_AS"/>
</dbReference>
<feature type="active site" description="Charge relay system" evidence="5">
    <location>
        <position position="484"/>
    </location>
</feature>
<comment type="similarity">
    <text evidence="1 6">Belongs to the type-B carboxylesterase/lipase family.</text>
</comment>
<evidence type="ECO:0000259" key="7">
    <source>
        <dbReference type="Pfam" id="PF00135"/>
    </source>
</evidence>
<dbReference type="AlphaFoldDB" id="A0A8K0ENE1"/>
<dbReference type="InterPro" id="IPR002018">
    <property type="entry name" value="CarbesteraseB"/>
</dbReference>
<dbReference type="InterPro" id="IPR019819">
    <property type="entry name" value="Carboxylesterase_B_CS"/>
</dbReference>
<keyword evidence="4" id="KW-1015">Disulfide bond</keyword>
<gene>
    <name evidence="8" type="primary">BCHE</name>
    <name evidence="8" type="ORF">BLAG_LOCUS13923</name>
</gene>
<proteinExistence type="inferred from homology"/>
<dbReference type="PROSITE" id="PS00941">
    <property type="entry name" value="CARBOXYLESTERASE_B_2"/>
    <property type="match status" value="1"/>
</dbReference>
<dbReference type="InterPro" id="IPR000997">
    <property type="entry name" value="Cholinesterase"/>
</dbReference>
<evidence type="ECO:0000256" key="3">
    <source>
        <dbReference type="ARBA" id="ARBA00022801"/>
    </source>
</evidence>
<organism evidence="8 9">
    <name type="scientific">Branchiostoma lanceolatum</name>
    <name type="common">Common lancelet</name>
    <name type="synonym">Amphioxus lanceolatum</name>
    <dbReference type="NCBI Taxonomy" id="7740"/>
    <lineage>
        <taxon>Eukaryota</taxon>
        <taxon>Metazoa</taxon>
        <taxon>Chordata</taxon>
        <taxon>Cephalochordata</taxon>
        <taxon>Leptocardii</taxon>
        <taxon>Amphioxiformes</taxon>
        <taxon>Branchiostomatidae</taxon>
        <taxon>Branchiostoma</taxon>
    </lineage>
</organism>
<protein>
    <recommendedName>
        <fullName evidence="6">Carboxylic ester hydrolase</fullName>
        <ecNumber evidence="6">3.1.1.-</ecNumber>
    </recommendedName>
</protein>
<evidence type="ECO:0000256" key="1">
    <source>
        <dbReference type="ARBA" id="ARBA00005964"/>
    </source>
</evidence>
<dbReference type="CDD" id="cd00312">
    <property type="entry name" value="Esterase_lipase"/>
    <property type="match status" value="1"/>
</dbReference>
<dbReference type="InterPro" id="IPR050654">
    <property type="entry name" value="AChE-related_enzymes"/>
</dbReference>
<dbReference type="PANTHER" id="PTHR43918:SF12">
    <property type="entry name" value="ACETYLCHOLINESTERASE 1"/>
    <property type="match status" value="1"/>
</dbReference>
<feature type="domain" description="Carboxylesterase type B" evidence="7">
    <location>
        <begin position="62"/>
        <end position="566"/>
    </location>
</feature>
<dbReference type="GO" id="GO:0005886">
    <property type="term" value="C:plasma membrane"/>
    <property type="evidence" value="ECO:0007669"/>
    <property type="project" value="TreeGrafter"/>
</dbReference>
<keyword evidence="3 6" id="KW-0378">Hydrolase</keyword>
<dbReference type="EMBL" id="OV696687">
    <property type="protein sequence ID" value="CAH1254561.1"/>
    <property type="molecule type" value="Genomic_DNA"/>
</dbReference>
<evidence type="ECO:0000256" key="5">
    <source>
        <dbReference type="PIRSR" id="PIRSR600997-1"/>
    </source>
</evidence>
<evidence type="ECO:0000313" key="8">
    <source>
        <dbReference type="EMBL" id="CAH1254561.1"/>
    </source>
</evidence>
<dbReference type="EC" id="3.1.1.-" evidence="6"/>
<keyword evidence="9" id="KW-1185">Reference proteome</keyword>
<dbReference type="PANTHER" id="PTHR43918">
    <property type="entry name" value="ACETYLCHOLINESTERASE"/>
    <property type="match status" value="1"/>
</dbReference>
<dbReference type="GO" id="GO:0003990">
    <property type="term" value="F:acetylcholinesterase activity"/>
    <property type="evidence" value="ECO:0007669"/>
    <property type="project" value="TreeGrafter"/>
</dbReference>
<evidence type="ECO:0000256" key="4">
    <source>
        <dbReference type="ARBA" id="ARBA00023157"/>
    </source>
</evidence>
<sequence length="625" mass="67785">MHKLVLLITYTVSGTDAPLPCTERTDFRSCKNTVQSHTMFLWVLAAVIAGVFGPVEVQAAADVTAPAGRVVGLEQDVSGTTVNSFLGIPFAHPPVGERRFRRAERLQPWDGVYDATRKPNACIQVEDSGPDTASGFQINTPLSEDCLYLNVWQPTPVPTGATVMVWIYGGGFSTGSSALDMYDGRYLAATEGVLVVSMNYRVSTLGFAYTGTDDAPGNMGLTDQLLALQWLQDNIAAFGGDPAKVTIFGESAGGVSAAFHLMSPESRDVFDRAILQSGTATLPGLIFSADDMYGSTKALAGSLGCPTEQGPAAMMACLREQDAENIVASYPPTYPVIDGSFIPENPAKALNDGEFKHTDILLGSNTNEGMMFFILFGLPGYIVGSENSIDRNQFVQNINTMASALGLNELALEAIAFQYTDWLRPDDDDMYRDALDTIFTDQSFVCPNFGTARAHTRVGTTAYMYEFAHRSSLSPYPDWAGVLHTDEIQFVFGQPLNATLGYTTEEADLSRRMMRSWANFAKTGNPNNNGEAAWNSYTESSRGYVMLDTDAPRMVTGQKAKECALWDTYVPALLSRAETAEPEQCQAVVESGSVATFWGQSLAVALFMNVIKDIISFITTIFVVL</sequence>
<dbReference type="GO" id="GO:0019695">
    <property type="term" value="P:choline metabolic process"/>
    <property type="evidence" value="ECO:0007669"/>
    <property type="project" value="TreeGrafter"/>
</dbReference>
<dbReference type="Gene3D" id="3.40.50.1820">
    <property type="entry name" value="alpha/beta hydrolase"/>
    <property type="match status" value="1"/>
</dbReference>
<dbReference type="PROSITE" id="PS00122">
    <property type="entry name" value="CARBOXYLESTERASE_B_1"/>
    <property type="match status" value="1"/>
</dbReference>
<evidence type="ECO:0000313" key="9">
    <source>
        <dbReference type="Proteomes" id="UP000838412"/>
    </source>
</evidence>
<dbReference type="FunFam" id="3.40.50.1820:FF:000029">
    <property type="entry name" value="Acetylcholinesterase"/>
    <property type="match status" value="1"/>
</dbReference>
<dbReference type="SUPFAM" id="SSF53474">
    <property type="entry name" value="alpha/beta-Hydrolases"/>
    <property type="match status" value="1"/>
</dbReference>
<dbReference type="Proteomes" id="UP000838412">
    <property type="component" value="Chromosome 2"/>
</dbReference>
<dbReference type="Pfam" id="PF00135">
    <property type="entry name" value="COesterase"/>
    <property type="match status" value="1"/>
</dbReference>
<feature type="active site" description="Acyl-ester intermediate" evidence="5">
    <location>
        <position position="251"/>
    </location>
</feature>
<dbReference type="OrthoDB" id="6508443at2759"/>
<dbReference type="GO" id="GO:0006581">
    <property type="term" value="P:acetylcholine catabolic process"/>
    <property type="evidence" value="ECO:0007669"/>
    <property type="project" value="TreeGrafter"/>
</dbReference>
<evidence type="ECO:0000256" key="2">
    <source>
        <dbReference type="ARBA" id="ARBA00022487"/>
    </source>
</evidence>
<dbReference type="InterPro" id="IPR029058">
    <property type="entry name" value="AB_hydrolase_fold"/>
</dbReference>
<evidence type="ECO:0000256" key="6">
    <source>
        <dbReference type="RuleBase" id="RU361235"/>
    </source>
</evidence>
<reference evidence="8" key="1">
    <citation type="submission" date="2022-01" db="EMBL/GenBank/DDBJ databases">
        <authorList>
            <person name="Braso-Vives M."/>
        </authorList>
    </citation>
    <scope>NUCLEOTIDE SEQUENCE</scope>
</reference>
<feature type="active site" description="Charge relay system" evidence="5">
    <location>
        <position position="368"/>
    </location>
</feature>
<name>A0A8K0ENE1_BRALA</name>
<dbReference type="GO" id="GO:0005615">
    <property type="term" value="C:extracellular space"/>
    <property type="evidence" value="ECO:0007669"/>
    <property type="project" value="TreeGrafter"/>
</dbReference>